<evidence type="ECO:0000313" key="2">
    <source>
        <dbReference type="Proteomes" id="UP000035763"/>
    </source>
</evidence>
<accession>W6JXZ9</accession>
<name>W6JXZ9_9MICO</name>
<keyword evidence="2" id="KW-1185">Reference proteome</keyword>
<dbReference type="STRING" id="1193182.BN11_290008"/>
<reference evidence="1 2" key="1">
    <citation type="journal article" date="2013" name="ISME J.">
        <title>A metabolic model for members of the genus Tetrasphaera involved in enhanced biological phosphorus removal.</title>
        <authorList>
            <person name="Kristiansen R."/>
            <person name="Nguyen H.T.T."/>
            <person name="Saunders A.M."/>
            <person name="Nielsen J.L."/>
            <person name="Wimmer R."/>
            <person name="Le V.Q."/>
            <person name="McIlroy S.J."/>
            <person name="Petrovski S."/>
            <person name="Seviour R.J."/>
            <person name="Calteau A."/>
            <person name="Nielsen K.L."/>
            <person name="Nielsen P.H."/>
        </authorList>
    </citation>
    <scope>NUCLEOTIDE SEQUENCE [LARGE SCALE GENOMIC DNA]</scope>
    <source>
        <strain evidence="1 2">Ben110</strain>
    </source>
</reference>
<proteinExistence type="predicted"/>
<evidence type="ECO:0000313" key="1">
    <source>
        <dbReference type="EMBL" id="CCH73530.1"/>
    </source>
</evidence>
<dbReference type="Proteomes" id="UP000035763">
    <property type="component" value="Unassembled WGS sequence"/>
</dbReference>
<dbReference type="RefSeq" id="WP_048694337.1">
    <property type="nucleotide sequence ID" value="NZ_HG764815.1"/>
</dbReference>
<comment type="caution">
    <text evidence="1">The sequence shown here is derived from an EMBL/GenBank/DDBJ whole genome shotgun (WGS) entry which is preliminary data.</text>
</comment>
<organism evidence="1 2">
    <name type="scientific">Nostocoides australiense Ben110</name>
    <dbReference type="NCBI Taxonomy" id="1193182"/>
    <lineage>
        <taxon>Bacteria</taxon>
        <taxon>Bacillati</taxon>
        <taxon>Actinomycetota</taxon>
        <taxon>Actinomycetes</taxon>
        <taxon>Micrococcales</taxon>
        <taxon>Intrasporangiaceae</taxon>
        <taxon>Nostocoides</taxon>
    </lineage>
</organism>
<dbReference type="EMBL" id="CAJA01000212">
    <property type="protein sequence ID" value="CCH73530.1"/>
    <property type="molecule type" value="Genomic_DNA"/>
</dbReference>
<sequence>MTDKSPTKTIKVGELEQRGWTPELRRAHLSLRHSHYSRAEADDIRASFWGVTGVNDVYDQIVRPRVDALVGHVVARLERAAGRRIGEAGRRRSALKPAQGVLVVIRGPLAHRDVVGVSGCRTLLRRCPQCTRQSNAAGY</sequence>
<protein>
    <submittedName>
        <fullName evidence="1">Uncharacterized protein</fullName>
    </submittedName>
</protein>
<dbReference type="AlphaFoldDB" id="W6JXZ9"/>
<gene>
    <name evidence="1" type="ORF">BN11_290008</name>
</gene>